<dbReference type="GO" id="GO:0009103">
    <property type="term" value="P:lipopolysaccharide biosynthetic process"/>
    <property type="evidence" value="ECO:0007669"/>
    <property type="project" value="TreeGrafter"/>
</dbReference>
<organism evidence="3 4">
    <name type="scientific">Christiangramia sabulilitoris</name>
    <dbReference type="NCBI Taxonomy" id="2583991"/>
    <lineage>
        <taxon>Bacteria</taxon>
        <taxon>Pseudomonadati</taxon>
        <taxon>Bacteroidota</taxon>
        <taxon>Flavobacteriia</taxon>
        <taxon>Flavobacteriales</taxon>
        <taxon>Flavobacteriaceae</taxon>
        <taxon>Christiangramia</taxon>
    </lineage>
</organism>
<comment type="caution">
    <text evidence="3">The sequence shown here is derived from an EMBL/GenBank/DDBJ whole genome shotgun (WGS) entry which is preliminary data.</text>
</comment>
<keyword evidence="4" id="KW-1185">Reference proteome</keyword>
<dbReference type="SUPFAM" id="SSF53756">
    <property type="entry name" value="UDP-Glycosyltransferase/glycogen phosphorylase"/>
    <property type="match status" value="1"/>
</dbReference>
<dbReference type="PANTHER" id="PTHR46401:SF2">
    <property type="entry name" value="GLYCOSYLTRANSFERASE WBBK-RELATED"/>
    <property type="match status" value="1"/>
</dbReference>
<dbReference type="GO" id="GO:0016757">
    <property type="term" value="F:glycosyltransferase activity"/>
    <property type="evidence" value="ECO:0007669"/>
    <property type="project" value="InterPro"/>
</dbReference>
<keyword evidence="1 3" id="KW-0808">Transferase</keyword>
<dbReference type="EMBL" id="VHSF01000003">
    <property type="protein sequence ID" value="TRO64271.1"/>
    <property type="molecule type" value="Genomic_DNA"/>
</dbReference>
<dbReference type="Proteomes" id="UP000315131">
    <property type="component" value="Unassembled WGS sequence"/>
</dbReference>
<evidence type="ECO:0000256" key="1">
    <source>
        <dbReference type="ARBA" id="ARBA00022679"/>
    </source>
</evidence>
<evidence type="ECO:0000313" key="3">
    <source>
        <dbReference type="EMBL" id="TRO64271.1"/>
    </source>
</evidence>
<sequence length="327" mass="37986">MKKINFLFRRREKGVSIEELFTDIGWYINNESLNKIDFWEVPYKKINFPSLIKNILFSQKIKGLIHITGDIHYVAINPLKKTILTIHDVGSAIRGHKFEKFSKKLIWFWLPGFFVNKITVISLHTQKEVLEIMPWVKHKIVVIPNPVNTTLEYYPKRFNSQNPKILHLGTKENKNLENTILGLKDIQCTLQIVGVLSSRQKSLLQKYGVNWENYFNLPYKEIKHLYENCDIVSFISKYEGFGMPIIEAQKVGRVIITSSQASIPEVAGNGAHFVNPEDIIEIKEGFLKLINDNNYRQELIDKGSINVERFSIKSIAKKYQTLYDSLI</sequence>
<protein>
    <submittedName>
        <fullName evidence="3">Glycosyltransferase family 4 protein</fullName>
    </submittedName>
</protein>
<dbReference type="Gene3D" id="3.40.50.2000">
    <property type="entry name" value="Glycogen Phosphorylase B"/>
    <property type="match status" value="2"/>
</dbReference>
<gene>
    <name evidence="3" type="ORF">FGM01_12305</name>
</gene>
<evidence type="ECO:0000313" key="4">
    <source>
        <dbReference type="Proteomes" id="UP000315131"/>
    </source>
</evidence>
<accession>A0A550HZX6</accession>
<name>A0A550HZX6_9FLAO</name>
<proteinExistence type="predicted"/>
<dbReference type="AlphaFoldDB" id="A0A550HZX6"/>
<dbReference type="InterPro" id="IPR001296">
    <property type="entry name" value="Glyco_trans_1"/>
</dbReference>
<evidence type="ECO:0000259" key="2">
    <source>
        <dbReference type="Pfam" id="PF00534"/>
    </source>
</evidence>
<reference evidence="3 4" key="1">
    <citation type="submission" date="2019-06" db="EMBL/GenBank/DDBJ databases">
        <title>Gramella sabulilitoris sp. nov., isolated from a marine sand.</title>
        <authorList>
            <person name="Yoon J.-H."/>
        </authorList>
    </citation>
    <scope>NUCLEOTIDE SEQUENCE [LARGE SCALE GENOMIC DNA]</scope>
    <source>
        <strain evidence="3 4">HSMS-1</strain>
    </source>
</reference>
<dbReference type="PANTHER" id="PTHR46401">
    <property type="entry name" value="GLYCOSYLTRANSFERASE WBBK-RELATED"/>
    <property type="match status" value="1"/>
</dbReference>
<dbReference type="RefSeq" id="WP_143411468.1">
    <property type="nucleotide sequence ID" value="NZ_VHSF01000003.1"/>
</dbReference>
<dbReference type="Pfam" id="PF00534">
    <property type="entry name" value="Glycos_transf_1"/>
    <property type="match status" value="1"/>
</dbReference>
<dbReference type="OrthoDB" id="9801609at2"/>
<feature type="domain" description="Glycosyl transferase family 1" evidence="2">
    <location>
        <begin position="158"/>
        <end position="303"/>
    </location>
</feature>